<feature type="transmembrane region" description="Helical" evidence="8">
    <location>
        <begin position="2592"/>
        <end position="2614"/>
    </location>
</feature>
<feature type="transmembrane region" description="Helical" evidence="8">
    <location>
        <begin position="330"/>
        <end position="347"/>
    </location>
</feature>
<keyword evidence="5" id="KW-0418">Kinase</keyword>
<keyword evidence="11" id="KW-1185">Reference proteome</keyword>
<keyword evidence="2" id="KW-0716">Sensory transduction</keyword>
<keyword evidence="8" id="KW-0472">Membrane</keyword>
<name>A0A835T814_CHLIN</name>
<dbReference type="Gene3D" id="3.30.450.20">
    <property type="entry name" value="PAS domain"/>
    <property type="match status" value="2"/>
</dbReference>
<feature type="region of interest" description="Disordered" evidence="7">
    <location>
        <begin position="1519"/>
        <end position="1581"/>
    </location>
</feature>
<feature type="transmembrane region" description="Helical" evidence="8">
    <location>
        <begin position="162"/>
        <end position="183"/>
    </location>
</feature>
<evidence type="ECO:0000313" key="10">
    <source>
        <dbReference type="EMBL" id="KAG2433266.1"/>
    </source>
</evidence>
<dbReference type="PROSITE" id="PS50112">
    <property type="entry name" value="PAS"/>
    <property type="match status" value="2"/>
</dbReference>
<feature type="region of interest" description="Disordered" evidence="7">
    <location>
        <begin position="2120"/>
        <end position="2197"/>
    </location>
</feature>
<feature type="transmembrane region" description="Helical" evidence="8">
    <location>
        <begin position="385"/>
        <end position="405"/>
    </location>
</feature>
<feature type="region of interest" description="Disordered" evidence="7">
    <location>
        <begin position="2032"/>
        <end position="2063"/>
    </location>
</feature>
<feature type="compositionally biased region" description="Low complexity" evidence="7">
    <location>
        <begin position="1820"/>
        <end position="1856"/>
    </location>
</feature>
<evidence type="ECO:0000256" key="2">
    <source>
        <dbReference type="ARBA" id="ARBA00022606"/>
    </source>
</evidence>
<feature type="transmembrane region" description="Helical" evidence="8">
    <location>
        <begin position="126"/>
        <end position="150"/>
    </location>
</feature>
<dbReference type="InterPro" id="IPR057352">
    <property type="entry name" value="TPR_TmcB/C"/>
</dbReference>
<sequence>MKRAKSFDELSSVDSLGTDGDAIGVLPNGAKDRGNRLDDEELQSGPGLEAGLFGVLHTLKKDPVACGWLASLLRLLLDPLQQLAVLLNPAFGWYAWMDWPGLGWIWDGLSYLDFARKIGANASYEVYVGVLYAFGALLLCVVGACVYIGVQLRRNHLMQMKNTWIVWMTTHTVTLLLQTLFVANMGIPLLSLYCHWLVPSDSGSSSSGDAGNSTTTNSTSGNATSASVNITALFNATAALANASYTNSSSTSSNATQVDDPASDPSYRRGYLNYYQDRSCSAFPQVLNLVLGALIAVLYGLMTALFTAADIDANPLTGRLLAVVNPRVELFNLAAKTLFLLAGNIIVTDVQQVQALIFAACMAIQTFTVIRWLPHTIRLANYLRAGFKLGLTWVAILLVVLRFTQEKGDLTGNGTEHITRIMLIGLPCAVVLGCFIARFRQHRWFFRAMRAFRNSLDSANPKDVYKFWDIYEVEMVSRVCRTPGDVRGTQHVRMLKYTDRIIRAGIRLFPNSAYAHILYANFLIEVQSLYQAGQSQLMAARKQMPNFLERYALFMRQQQHMQRAHTSTTGESAVDLVSYVEFQRNYRLLLRATTRALLAQQLFWKLLQHSTLQFNALTASFRHIEAAQEAALKTYRSVLERYPNSVKLLRSYAHFQEEVMNNPWRAAQIYEKADKLEEQQAAAQDYLLYANDSSMLTQVDDRNNAVAVINSSGIIQMTNKPLQQMFGYKASELEGQNVSILMPAPYCNRHNGYIAAYVSTGQSKVVETVREVVALHRRRHVFPIKLAVSKLSGQGADSQFLGVIRPVEADARAVRAYVMHNGITLCVEGRFEDMFGVSPAECIGRPFKDLVVEQDEAQSLMTSVREVSNIGVPVPAVSAAGAVCVRLHVQHKYATPVLVEVTVTPGGTPDEPLHILSLAPVTAGGGTSAGGAGGASAAAVPYSSASASAAPPTTALMVFNRGGNVVFASSSASAMLGYAHKSFLLMNLEALLPEHVKSLHAIGMRELMARKAAHSCRSGQTVFMAASNKALVPVRLSISHKAEGEDNLLTVVEAVRSSVDAGLDERRVKLEVGPTGEVLSVLSPASPVSLLGVAPAALVGSNLFKLVPELGAMAPTAQLQEEAVEELRALCMTRLAPAYLRVVLGGGSNATADTAAPAAGGGTKAAGGTPSTASLGTPAGLGHAGGQQLSGPLTVIPEAGEAAAEAARGAVAEADGRTGTMMREDDSEGALLQAAASAASAIHTGKPARRLPAALLEVARAAAAAAALAAPPTGTAVAPGAGFGDDARSNPADRILASGQRESLTVVAIQPESGASSGPGPIAEATESADPTVGPAPSRAELPSAATALARLFSAGRRASATSARATATAAATGAAGAAAGPGARPSMSGASKPSLMRSGRDVGRRRQGTGVLGLLPRAVILEIDGAAGGDPNLVVSIWHPDKVASVLEVSRDGDIRQAVLDELHPPGPLFGVSPTQLLQHNLKDILGLSPRQSLLQYFYTSGTAVYSRGYASTLAQQVQQQQQQEKVAPAGPHGRRRPLDSSDLSSCGGVGGAGAGASITGATRRPILPSAPESSGTSGIQRATEVKGVVIAPSSGAAAGAAGAAASNGASLLSRRLPSPLVHATATHSDGRPLHLLVQAMPRRSSSQTLYVRLHLMPNAAHVQLGGTSLVPIGLLGGAVGGAEAGAVGLSAGAGGISSRLAGLTAAAAAAPSMASALPAGSSCRVSGSGSAGGCGPVSRNSGGSGALAGRGSWSGGGGAKAGGAQLSGVAMFSNHLYQMEDPGAKAEAAGRSSDEDGAAGGNDRGARASAPSSHGPLRPAGSAHGSGSSRRLSGPGMAPPAAAAAAASPGVDAAAGGGPSSTHSLDGSEVGDPYDLTDASERDSGGEARDRAFDSLGPAVDEAGARGSRGAGDGSDSGDSTVRALRKTVVAPLAEIGRRTMRRGLDTSTSGVTAALESMQSAHRGEEHELATSFDLHAATAAASASQEQLHLQSMTGPDRAGLAPAVQTEAGEMAAAGGYEQSHAQPRLHSHYLQPPPVPAPAAPADQLSRNTGPDSASAAASTAAAAGAAAATYAASLGGRPRALEQQQSDRVRVAASGGSVTRLSEVALRRLARAAENDAAAGKQSPRGGRPREQLGGRGGGDEPAGDVPSRSSLTRRWIQSAGATGTIEHPGPGSPVAYNGSGGPFDSPTGSGGEIVTAGYVRAGLLEPAALPLNSPPGVSEPGWRGGAGLAAAGAGTAGVAGAQAAGADWGETTPGDDTDGQARQQQRQAQTPLLAQQASSRRLTRRTTAAVAAAAATASATAGGGGGDASPPRSEGANDDRSSSYSGAPGAGPAEADDEERHLDFQRGKRLRRLLKVLERPESRKPITRFWQQSRLISWLLLLSHLGCFIGIMVLLGDLRSCVSDIAVSGLALEELHSAALASRVLDQIHKNRTVDKLYHQTDMRVYEQMLYRSAEGFKDRFVSAYRNFVAKHPQHRKELTALWDSRVHQVDVQLASSSATRDLGVYAKQYMSLFEMGNWLQTYATDIAGNHNFTVNDFGYNLSDTRAFQFIHQDAVFGLTDAYIKVLDTNVDDCVDTASLTNDVMLSLLIVEACCICGSAAVYITWRLMQVTKWRCALYGVFLGVPNATIKSLARRKIAEDYDEDTTAVEGQGSGMAKDQAQPREAVPDQNTDAGTGGTAAPPQQSDKATGGTGDARRGTAASGLASEGSRGDGGACLGPEAGGSAAKNSWASPGPSRLRASFRDFAPPGQGSESERGPDGHGEAGPSGRADAGLRAAGADAGAPAKAATVPSSPQLSWRQRFKAWRDSVVRFFRMQYQRPGSRKILAYNSVRNWWLCLPVVIWAILIITLYALSYTLVTDLYEPIETVNIASFVVMRNTRLTYFAHEMCTLSDPTLIPSYRRSLADRRIIAGMEYDVLLYGNKYYNAELLVNMSNGVHRIGKSSGIISATSKIQQLLFFTRECLRADQSTCLTRRSPLYQASHSGVNALITTLFQVRVMCRPAPLPALRAGAPINGFNPAGRRPCRMPP</sequence>
<feature type="region of interest" description="Disordered" evidence="7">
    <location>
        <begin position="2249"/>
        <end position="2349"/>
    </location>
</feature>
<evidence type="ECO:0000256" key="4">
    <source>
        <dbReference type="ARBA" id="ARBA00022741"/>
    </source>
</evidence>
<proteinExistence type="predicted"/>
<keyword evidence="8" id="KW-0812">Transmembrane</keyword>
<dbReference type="PANTHER" id="PTHR31600">
    <property type="entry name" value="TINY MACROCYSTS PROTEIN B-RELATED"/>
    <property type="match status" value="1"/>
</dbReference>
<dbReference type="FunFam" id="3.30.450.20:FF:000060">
    <property type="entry name" value="Sensor protein FixL"/>
    <property type="match status" value="1"/>
</dbReference>
<feature type="transmembrane region" description="Helical" evidence="8">
    <location>
        <begin position="417"/>
        <end position="439"/>
    </location>
</feature>
<dbReference type="GO" id="GO:0009881">
    <property type="term" value="F:photoreceptor activity"/>
    <property type="evidence" value="ECO:0007669"/>
    <property type="project" value="UniProtKB-KW"/>
</dbReference>
<dbReference type="GO" id="GO:0005524">
    <property type="term" value="F:ATP binding"/>
    <property type="evidence" value="ECO:0007669"/>
    <property type="project" value="UniProtKB-KW"/>
</dbReference>
<dbReference type="SUPFAM" id="SSF55785">
    <property type="entry name" value="PYP-like sensor domain (PAS domain)"/>
    <property type="match status" value="1"/>
</dbReference>
<accession>A0A835T814</accession>
<dbReference type="SMART" id="SM00091">
    <property type="entry name" value="PAS"/>
    <property type="match status" value="3"/>
</dbReference>
<gene>
    <name evidence="10" type="ORF">HXX76_008334</name>
</gene>
<keyword evidence="1" id="KW-0675">Receptor</keyword>
<keyword evidence="1" id="KW-0157">Chromophore</keyword>
<evidence type="ECO:0000259" key="9">
    <source>
        <dbReference type="PROSITE" id="PS50112"/>
    </source>
</evidence>
<feature type="transmembrane region" description="Helical" evidence="8">
    <location>
        <begin position="2842"/>
        <end position="2862"/>
    </location>
</feature>
<dbReference type="PANTHER" id="PTHR31600:SF2">
    <property type="entry name" value="GAMETE ENRICHED GENE 10 PROTEIN-RELATED"/>
    <property type="match status" value="1"/>
</dbReference>
<dbReference type="InterPro" id="IPR052994">
    <property type="entry name" value="Tiny_macrocysts_regulators"/>
</dbReference>
<evidence type="ECO:0000256" key="3">
    <source>
        <dbReference type="ARBA" id="ARBA00022679"/>
    </source>
</evidence>
<protein>
    <recommendedName>
        <fullName evidence="9">PAS domain-containing protein</fullName>
    </recommendedName>
</protein>
<dbReference type="Proteomes" id="UP000650467">
    <property type="component" value="Unassembled WGS sequence"/>
</dbReference>
<feature type="domain" description="PAS" evidence="9">
    <location>
        <begin position="691"/>
        <end position="743"/>
    </location>
</feature>
<evidence type="ECO:0000313" key="11">
    <source>
        <dbReference type="Proteomes" id="UP000650467"/>
    </source>
</evidence>
<dbReference type="NCBIfam" id="TIGR00229">
    <property type="entry name" value="sensory_box"/>
    <property type="match status" value="1"/>
</dbReference>
<keyword evidence="8" id="KW-1133">Transmembrane helix</keyword>
<dbReference type="InterPro" id="IPR035965">
    <property type="entry name" value="PAS-like_dom_sf"/>
</dbReference>
<dbReference type="Pfam" id="PF25474">
    <property type="entry name" value="TPR_TmcB"/>
    <property type="match status" value="1"/>
</dbReference>
<feature type="compositionally biased region" description="Low complexity" evidence="7">
    <location>
        <begin position="1375"/>
        <end position="1392"/>
    </location>
</feature>
<keyword evidence="4" id="KW-0547">Nucleotide-binding</keyword>
<feature type="compositionally biased region" description="Basic and acidic residues" evidence="7">
    <location>
        <begin position="1881"/>
        <end position="1895"/>
    </location>
</feature>
<evidence type="ECO:0000256" key="6">
    <source>
        <dbReference type="ARBA" id="ARBA00022840"/>
    </source>
</evidence>
<dbReference type="GO" id="GO:0016301">
    <property type="term" value="F:kinase activity"/>
    <property type="evidence" value="ECO:0007669"/>
    <property type="project" value="UniProtKB-KW"/>
</dbReference>
<feature type="region of interest" description="Disordered" evidence="7">
    <location>
        <begin position="1311"/>
        <end position="1339"/>
    </location>
</feature>
<dbReference type="GO" id="GO:0006355">
    <property type="term" value="P:regulation of DNA-templated transcription"/>
    <property type="evidence" value="ECO:0007669"/>
    <property type="project" value="InterPro"/>
</dbReference>
<feature type="transmembrane region" description="Helical" evidence="8">
    <location>
        <begin position="353"/>
        <end position="373"/>
    </location>
</feature>
<dbReference type="CDD" id="cd00130">
    <property type="entry name" value="PAS"/>
    <property type="match status" value="2"/>
</dbReference>
<feature type="region of interest" description="Disordered" evidence="7">
    <location>
        <begin position="2651"/>
        <end position="2801"/>
    </location>
</feature>
<keyword evidence="6" id="KW-0067">ATP-binding</keyword>
<dbReference type="InterPro" id="IPR000014">
    <property type="entry name" value="PAS"/>
</dbReference>
<dbReference type="InterPro" id="IPR013767">
    <property type="entry name" value="PAS_fold"/>
</dbReference>
<dbReference type="Pfam" id="PF13426">
    <property type="entry name" value="PAS_9"/>
    <property type="match status" value="1"/>
</dbReference>
<evidence type="ECO:0000256" key="8">
    <source>
        <dbReference type="SAM" id="Phobius"/>
    </source>
</evidence>
<feature type="compositionally biased region" description="Low complexity" evidence="7">
    <location>
        <begin position="2777"/>
        <end position="2797"/>
    </location>
</feature>
<evidence type="ECO:0000256" key="1">
    <source>
        <dbReference type="ARBA" id="ARBA00022543"/>
    </source>
</evidence>
<feature type="compositionally biased region" description="Basic and acidic residues" evidence="7">
    <location>
        <begin position="2762"/>
        <end position="2771"/>
    </location>
</feature>
<feature type="region of interest" description="Disordered" evidence="7">
    <location>
        <begin position="1156"/>
        <end position="1191"/>
    </location>
</feature>
<reference evidence="10" key="1">
    <citation type="journal article" date="2020" name="bioRxiv">
        <title>Comparative genomics of Chlamydomonas.</title>
        <authorList>
            <person name="Craig R.J."/>
            <person name="Hasan A.R."/>
            <person name="Ness R.W."/>
            <person name="Keightley P.D."/>
        </authorList>
    </citation>
    <scope>NUCLEOTIDE SEQUENCE</scope>
    <source>
        <strain evidence="10">SAG 7.73</strain>
    </source>
</reference>
<feature type="domain" description="PAS" evidence="9">
    <location>
        <begin position="956"/>
        <end position="1011"/>
    </location>
</feature>
<feature type="compositionally biased region" description="Low complexity" evidence="7">
    <location>
        <begin position="2268"/>
        <end position="2308"/>
    </location>
</feature>
<evidence type="ECO:0000256" key="5">
    <source>
        <dbReference type="ARBA" id="ARBA00022777"/>
    </source>
</evidence>
<organism evidence="10 11">
    <name type="scientific">Chlamydomonas incerta</name>
    <dbReference type="NCBI Taxonomy" id="51695"/>
    <lineage>
        <taxon>Eukaryota</taxon>
        <taxon>Viridiplantae</taxon>
        <taxon>Chlorophyta</taxon>
        <taxon>core chlorophytes</taxon>
        <taxon>Chlorophyceae</taxon>
        <taxon>CS clade</taxon>
        <taxon>Chlamydomonadales</taxon>
        <taxon>Chlamydomonadaceae</taxon>
        <taxon>Chlamydomonas</taxon>
    </lineage>
</organism>
<keyword evidence="3" id="KW-0808">Transferase</keyword>
<dbReference type="EMBL" id="JAEHOC010000019">
    <property type="protein sequence ID" value="KAG2433266.1"/>
    <property type="molecule type" value="Genomic_DNA"/>
</dbReference>
<dbReference type="OrthoDB" id="542352at2759"/>
<keyword evidence="1" id="KW-0600">Photoreceptor protein</keyword>
<feature type="transmembrane region" description="Helical" evidence="8">
    <location>
        <begin position="286"/>
        <end position="309"/>
    </location>
</feature>
<dbReference type="Pfam" id="PF00989">
    <property type="entry name" value="PAS"/>
    <property type="match status" value="1"/>
</dbReference>
<feature type="region of interest" description="Disordered" evidence="7">
    <location>
        <begin position="1375"/>
        <end position="1405"/>
    </location>
</feature>
<feature type="region of interest" description="Disordered" evidence="7">
    <location>
        <begin position="1785"/>
        <end position="1925"/>
    </location>
</feature>
<evidence type="ECO:0000256" key="7">
    <source>
        <dbReference type="SAM" id="MobiDB-lite"/>
    </source>
</evidence>
<comment type="caution">
    <text evidence="10">The sequence shown here is derived from an EMBL/GenBank/DDBJ whole genome shotgun (WGS) entry which is preliminary data.</text>
</comment>